<keyword evidence="3" id="KW-1185">Reference proteome</keyword>
<accession>A0A5R9G6M2</accession>
<dbReference type="RefSeq" id="WP_138198195.1">
    <property type="nucleotide sequence ID" value="NZ_VCIW01000037.1"/>
</dbReference>
<dbReference type="AlphaFoldDB" id="A0A5R9G6M2"/>
<dbReference type="InterPro" id="IPR046001">
    <property type="entry name" value="DUF5957"/>
</dbReference>
<gene>
    <name evidence="2" type="ORF">FE782_30820</name>
</gene>
<comment type="caution">
    <text evidence="2">The sequence shown here is derived from an EMBL/GenBank/DDBJ whole genome shotgun (WGS) entry which is preliminary data.</text>
</comment>
<keyword evidence="1" id="KW-0812">Transmembrane</keyword>
<feature type="transmembrane region" description="Helical" evidence="1">
    <location>
        <begin position="44"/>
        <end position="61"/>
    </location>
</feature>
<protein>
    <submittedName>
        <fullName evidence="2">Uncharacterized protein</fullName>
    </submittedName>
</protein>
<proteinExistence type="predicted"/>
<dbReference type="Proteomes" id="UP000309676">
    <property type="component" value="Unassembled WGS sequence"/>
</dbReference>
<feature type="transmembrane region" description="Helical" evidence="1">
    <location>
        <begin position="7"/>
        <end position="32"/>
    </location>
</feature>
<evidence type="ECO:0000313" key="3">
    <source>
        <dbReference type="Proteomes" id="UP000309676"/>
    </source>
</evidence>
<dbReference type="EMBL" id="VCIW01000037">
    <property type="protein sequence ID" value="TLS48403.1"/>
    <property type="molecule type" value="Genomic_DNA"/>
</dbReference>
<dbReference type="Pfam" id="PF19382">
    <property type="entry name" value="DUF5957"/>
    <property type="match status" value="1"/>
</dbReference>
<keyword evidence="1" id="KW-0472">Membrane</keyword>
<evidence type="ECO:0000313" key="2">
    <source>
        <dbReference type="EMBL" id="TLS48403.1"/>
    </source>
</evidence>
<reference evidence="2 3" key="1">
    <citation type="submission" date="2019-05" db="EMBL/GenBank/DDBJ databases">
        <authorList>
            <person name="Narsing Rao M.P."/>
            <person name="Li W.J."/>
        </authorList>
    </citation>
    <scope>NUCLEOTIDE SEQUENCE [LARGE SCALE GENOMIC DNA]</scope>
    <source>
        <strain evidence="2 3">SYSU_K30003</strain>
    </source>
</reference>
<organism evidence="2 3">
    <name type="scientific">Paenibacillus antri</name>
    <dbReference type="NCBI Taxonomy" id="2582848"/>
    <lineage>
        <taxon>Bacteria</taxon>
        <taxon>Bacillati</taxon>
        <taxon>Bacillota</taxon>
        <taxon>Bacilli</taxon>
        <taxon>Bacillales</taxon>
        <taxon>Paenibacillaceae</taxon>
        <taxon>Paenibacillus</taxon>
    </lineage>
</organism>
<keyword evidence="1" id="KW-1133">Transmembrane helix</keyword>
<evidence type="ECO:0000256" key="1">
    <source>
        <dbReference type="SAM" id="Phobius"/>
    </source>
</evidence>
<sequence length="66" mass="7333">MKTVFGIIFAYIGGYFGGALVAKGIAVAGLWLFEEPTWLMPLRYLPFLSGIGCAIALLWLTRRRKP</sequence>
<name>A0A5R9G6M2_9BACL</name>